<dbReference type="Pfam" id="PF07791">
    <property type="entry name" value="Imm11"/>
    <property type="match status" value="1"/>
</dbReference>
<evidence type="ECO:0000313" key="2">
    <source>
        <dbReference type="EMBL" id="CAH0532875.1"/>
    </source>
</evidence>
<organism evidence="2 3">
    <name type="scientific">Vibrio stylophorae</name>
    <dbReference type="NCBI Taxonomy" id="659351"/>
    <lineage>
        <taxon>Bacteria</taxon>
        <taxon>Pseudomonadati</taxon>
        <taxon>Pseudomonadota</taxon>
        <taxon>Gammaproteobacteria</taxon>
        <taxon>Vibrionales</taxon>
        <taxon>Vibrionaceae</taxon>
        <taxon>Vibrio</taxon>
    </lineage>
</organism>
<evidence type="ECO:0000313" key="3">
    <source>
        <dbReference type="Proteomes" id="UP000838672"/>
    </source>
</evidence>
<accession>A0ABM8ZRE4</accession>
<feature type="domain" description="Immunity MXAN-0049 protein" evidence="1">
    <location>
        <begin position="37"/>
        <end position="182"/>
    </location>
</feature>
<dbReference type="RefSeq" id="WP_237464977.1">
    <property type="nucleotide sequence ID" value="NZ_CAKLDI010000001.1"/>
</dbReference>
<dbReference type="Proteomes" id="UP000838672">
    <property type="component" value="Unassembled WGS sequence"/>
</dbReference>
<keyword evidence="3" id="KW-1185">Reference proteome</keyword>
<dbReference type="InterPro" id="IPR012433">
    <property type="entry name" value="Imm11"/>
</dbReference>
<reference evidence="2" key="1">
    <citation type="submission" date="2021-11" db="EMBL/GenBank/DDBJ databases">
        <authorList>
            <person name="Rodrigo-Torres L."/>
            <person name="Arahal R. D."/>
            <person name="Lucena T."/>
        </authorList>
    </citation>
    <scope>NUCLEOTIDE SEQUENCE</scope>
    <source>
        <strain evidence="2">CECT 7929</strain>
    </source>
</reference>
<comment type="caution">
    <text evidence="2">The sequence shown here is derived from an EMBL/GenBank/DDBJ whole genome shotgun (WGS) entry which is preliminary data.</text>
</comment>
<gene>
    <name evidence="2" type="ORF">VST7929_00722</name>
</gene>
<proteinExistence type="predicted"/>
<name>A0ABM8ZRE4_9VIBR</name>
<evidence type="ECO:0000259" key="1">
    <source>
        <dbReference type="Pfam" id="PF07791"/>
    </source>
</evidence>
<sequence length="185" mass="21102">MNYYLMFEKFESGEGTFTVKSPWNNVLQYYQPQIKLLKNRPTVYLNTQYNEKGMSDFLKIPMGMLASKKVQQIFFDKGFSGVQFLPVDVKNDVIVTDFAFMNVTAHYDLLDPAASEAEGFSKTLGGYTGVLEEMLDLAKFESTNIEHDCFTLSTYKDPYYVSEKVKDALEDAGITGIEFIPMEFS</sequence>
<protein>
    <recommendedName>
        <fullName evidence="1">Immunity MXAN-0049 protein domain-containing protein</fullName>
    </recommendedName>
</protein>
<dbReference type="EMBL" id="CAKLDI010000001">
    <property type="protein sequence ID" value="CAH0532875.1"/>
    <property type="molecule type" value="Genomic_DNA"/>
</dbReference>